<sequence length="189" mass="20577">MPPPSNMRGVLVVAAVLAALALGEEQPTRGFLKRRDAGKDFDDEMPPAPAIVNYYPQGRHDEEQPARDLWKRRGSSSAMGAPPTSLAQVRRSGGGGATTMQSAPMNETQARQGPRRSSPLMSQEYQQQGLQYAMPTMTEANRAALRRNPVQTPGDRRVRHGADCNYCDCAVDTCKCCGGMLIGFCEMCD</sequence>
<feature type="region of interest" description="Disordered" evidence="1">
    <location>
        <begin position="56"/>
        <end position="126"/>
    </location>
</feature>
<dbReference type="AlphaFoldDB" id="A0A7S2VQM2"/>
<feature type="compositionally biased region" description="Basic and acidic residues" evidence="1">
    <location>
        <begin position="58"/>
        <end position="71"/>
    </location>
</feature>
<feature type="compositionally biased region" description="Polar residues" evidence="1">
    <location>
        <begin position="98"/>
        <end position="111"/>
    </location>
</feature>
<gene>
    <name evidence="3" type="ORF">BRAN1462_LOCUS61550</name>
</gene>
<feature type="chain" id="PRO_5031254058" evidence="2">
    <location>
        <begin position="24"/>
        <end position="189"/>
    </location>
</feature>
<name>A0A7S2VQM2_9DINO</name>
<accession>A0A7S2VQM2</accession>
<evidence type="ECO:0000256" key="1">
    <source>
        <dbReference type="SAM" id="MobiDB-lite"/>
    </source>
</evidence>
<organism evidence="3">
    <name type="scientific">Zooxanthella nutricula</name>
    <dbReference type="NCBI Taxonomy" id="1333877"/>
    <lineage>
        <taxon>Eukaryota</taxon>
        <taxon>Sar</taxon>
        <taxon>Alveolata</taxon>
        <taxon>Dinophyceae</taxon>
        <taxon>Peridiniales</taxon>
        <taxon>Peridiniales incertae sedis</taxon>
        <taxon>Zooxanthella</taxon>
    </lineage>
</organism>
<keyword evidence="2" id="KW-0732">Signal</keyword>
<protein>
    <submittedName>
        <fullName evidence="3">Uncharacterized protein</fullName>
    </submittedName>
</protein>
<evidence type="ECO:0000256" key="2">
    <source>
        <dbReference type="SAM" id="SignalP"/>
    </source>
</evidence>
<proteinExistence type="predicted"/>
<dbReference type="EMBL" id="HBGW01096979">
    <property type="protein sequence ID" value="CAD9643728.1"/>
    <property type="molecule type" value="Transcribed_RNA"/>
</dbReference>
<evidence type="ECO:0000313" key="3">
    <source>
        <dbReference type="EMBL" id="CAD9643728.1"/>
    </source>
</evidence>
<reference evidence="3" key="1">
    <citation type="submission" date="2021-01" db="EMBL/GenBank/DDBJ databases">
        <authorList>
            <person name="Corre E."/>
            <person name="Pelletier E."/>
            <person name="Niang G."/>
            <person name="Scheremetjew M."/>
            <person name="Finn R."/>
            <person name="Kale V."/>
            <person name="Holt S."/>
            <person name="Cochrane G."/>
            <person name="Meng A."/>
            <person name="Brown T."/>
            <person name="Cohen L."/>
        </authorList>
    </citation>
    <scope>NUCLEOTIDE SEQUENCE</scope>
    <source>
        <strain evidence="3">RCC3387</strain>
    </source>
</reference>
<feature type="signal peptide" evidence="2">
    <location>
        <begin position="1"/>
        <end position="23"/>
    </location>
</feature>